<name>A0AAE4ZA81_9BACT</name>
<dbReference type="InterPro" id="IPR011856">
    <property type="entry name" value="tRNA_endonuc-like_dom_sf"/>
</dbReference>
<dbReference type="GO" id="GO:0003676">
    <property type="term" value="F:nucleic acid binding"/>
    <property type="evidence" value="ECO:0007669"/>
    <property type="project" value="InterPro"/>
</dbReference>
<reference evidence="1 2" key="1">
    <citation type="submission" date="2020-01" db="EMBL/GenBank/DDBJ databases">
        <title>Genomes assembled from Gulf of Kutch pelagic sediment metagenomes.</title>
        <authorList>
            <person name="Chandrashekar M."/>
            <person name="Mahajan M.S."/>
            <person name="Dave K.J."/>
            <person name="Vatsa P."/>
            <person name="Nathani N.M."/>
        </authorList>
    </citation>
    <scope>NUCLEOTIDE SEQUENCE [LARGE SCALE GENOMIC DNA]</scope>
    <source>
        <strain evidence="1">KS3-K002</strain>
    </source>
</reference>
<accession>A0AAE4ZA81</accession>
<dbReference type="EMBL" id="JAACAK010000137">
    <property type="protein sequence ID" value="NIR76644.1"/>
    <property type="molecule type" value="Genomic_DNA"/>
</dbReference>
<gene>
    <name evidence="1" type="ORF">GWO12_16305</name>
</gene>
<dbReference type="Proteomes" id="UP000702544">
    <property type="component" value="Unassembled WGS sequence"/>
</dbReference>
<evidence type="ECO:0000313" key="2">
    <source>
        <dbReference type="Proteomes" id="UP000702544"/>
    </source>
</evidence>
<sequence>MMSEKVIEDRIMRDTGALGYPDAQVIRNVRISPDSGRIDLMILPLRGRKKLALVEVKQARSPDAASKVIRQLIMYYAASLQIGLRGVAQIREFAGDYQKQARSTGNTSINRLAGGASSQEAGWRLLQEGRPLKPSEIDLFLALNREPQPKLVNSLSLLKKSHGLRIRLVVASGRGVRLGPAV</sequence>
<dbReference type="AlphaFoldDB" id="A0AAE4ZA81"/>
<protein>
    <submittedName>
        <fullName evidence="1">Uncharacterized protein</fullName>
    </submittedName>
</protein>
<organism evidence="1 2">
    <name type="scientific">Candidatus Kutchimonas denitrificans</name>
    <dbReference type="NCBI Taxonomy" id="3056748"/>
    <lineage>
        <taxon>Bacteria</taxon>
        <taxon>Pseudomonadati</taxon>
        <taxon>Gemmatimonadota</taxon>
        <taxon>Gemmatimonadia</taxon>
        <taxon>Candidatus Palauibacterales</taxon>
        <taxon>Candidatus Palauibacteraceae</taxon>
        <taxon>Candidatus Kutchimonas</taxon>
    </lineage>
</organism>
<dbReference type="Gene3D" id="3.40.1350.10">
    <property type="match status" value="1"/>
</dbReference>
<proteinExistence type="predicted"/>
<comment type="caution">
    <text evidence="1">The sequence shown here is derived from an EMBL/GenBank/DDBJ whole genome shotgun (WGS) entry which is preliminary data.</text>
</comment>
<evidence type="ECO:0000313" key="1">
    <source>
        <dbReference type="EMBL" id="NIR76644.1"/>
    </source>
</evidence>